<dbReference type="PANTHER" id="PTHR37727">
    <property type="entry name" value="ECOTROPIC VIRAL INTEGRATION SITE PROTEIN"/>
    <property type="match status" value="1"/>
</dbReference>
<evidence type="ECO:0000313" key="2">
    <source>
        <dbReference type="Proteomes" id="UP001412067"/>
    </source>
</evidence>
<keyword evidence="2" id="KW-1185">Reference proteome</keyword>
<dbReference type="EMBL" id="JBBWWR010000010">
    <property type="protein sequence ID" value="KAK8960989.1"/>
    <property type="molecule type" value="Genomic_DNA"/>
</dbReference>
<dbReference type="PANTHER" id="PTHR37727:SF1">
    <property type="entry name" value="ECOTROPIC VIRAL INTEGRATION SITE PROTEIN"/>
    <property type="match status" value="1"/>
</dbReference>
<comment type="caution">
    <text evidence="1">The sequence shown here is derived from an EMBL/GenBank/DDBJ whole genome shotgun (WGS) entry which is preliminary data.</text>
</comment>
<evidence type="ECO:0000313" key="1">
    <source>
        <dbReference type="EMBL" id="KAK8960989.1"/>
    </source>
</evidence>
<dbReference type="Proteomes" id="UP001412067">
    <property type="component" value="Unassembled WGS sequence"/>
</dbReference>
<protein>
    <submittedName>
        <fullName evidence="1">Uncharacterized protein</fullName>
    </submittedName>
</protein>
<organism evidence="1 2">
    <name type="scientific">Platanthera guangdongensis</name>
    <dbReference type="NCBI Taxonomy" id="2320717"/>
    <lineage>
        <taxon>Eukaryota</taxon>
        <taxon>Viridiplantae</taxon>
        <taxon>Streptophyta</taxon>
        <taxon>Embryophyta</taxon>
        <taxon>Tracheophyta</taxon>
        <taxon>Spermatophyta</taxon>
        <taxon>Magnoliopsida</taxon>
        <taxon>Liliopsida</taxon>
        <taxon>Asparagales</taxon>
        <taxon>Orchidaceae</taxon>
        <taxon>Orchidoideae</taxon>
        <taxon>Orchideae</taxon>
        <taxon>Orchidinae</taxon>
        <taxon>Platanthera</taxon>
    </lineage>
</organism>
<accession>A0ABR2M9Y6</accession>
<gene>
    <name evidence="1" type="ORF">KSP40_PGU011256</name>
</gene>
<name>A0ABR2M9Y6_9ASPA</name>
<reference evidence="1 2" key="1">
    <citation type="journal article" date="2022" name="Nat. Plants">
        <title>Genomes of leafy and leafless Platanthera orchids illuminate the evolution of mycoheterotrophy.</title>
        <authorList>
            <person name="Li M.H."/>
            <person name="Liu K.W."/>
            <person name="Li Z."/>
            <person name="Lu H.C."/>
            <person name="Ye Q.L."/>
            <person name="Zhang D."/>
            <person name="Wang J.Y."/>
            <person name="Li Y.F."/>
            <person name="Zhong Z.M."/>
            <person name="Liu X."/>
            <person name="Yu X."/>
            <person name="Liu D.K."/>
            <person name="Tu X.D."/>
            <person name="Liu B."/>
            <person name="Hao Y."/>
            <person name="Liao X.Y."/>
            <person name="Jiang Y.T."/>
            <person name="Sun W.H."/>
            <person name="Chen J."/>
            <person name="Chen Y.Q."/>
            <person name="Ai Y."/>
            <person name="Zhai J.W."/>
            <person name="Wu S.S."/>
            <person name="Zhou Z."/>
            <person name="Hsiao Y.Y."/>
            <person name="Wu W.L."/>
            <person name="Chen Y.Y."/>
            <person name="Lin Y.F."/>
            <person name="Hsu J.L."/>
            <person name="Li C.Y."/>
            <person name="Wang Z.W."/>
            <person name="Zhao X."/>
            <person name="Zhong W.Y."/>
            <person name="Ma X.K."/>
            <person name="Ma L."/>
            <person name="Huang J."/>
            <person name="Chen G.Z."/>
            <person name="Huang M.Z."/>
            <person name="Huang L."/>
            <person name="Peng D.H."/>
            <person name="Luo Y.B."/>
            <person name="Zou S.Q."/>
            <person name="Chen S.P."/>
            <person name="Lan S."/>
            <person name="Tsai W.C."/>
            <person name="Van de Peer Y."/>
            <person name="Liu Z.J."/>
        </authorList>
    </citation>
    <scope>NUCLEOTIDE SEQUENCE [LARGE SCALE GENOMIC DNA]</scope>
    <source>
        <strain evidence="1">Lor288</strain>
    </source>
</reference>
<proteinExistence type="predicted"/>
<sequence length="157" mass="17534">MAEHGVKPDAQLFQLLASLLQQNQKYLSHGSRLTRSPITLLRGIGDYRVESLSNQEEVELREKIEALGIEVTKVPPKLPNILNELEIAAELDRLSAKLDDVDKMISSTMNADPEVRSLLSSTADLWLPVITASADERRFFGVSSTDDLQEEHALPRK</sequence>